<feature type="region of interest" description="Disordered" evidence="6">
    <location>
        <begin position="1"/>
        <end position="21"/>
    </location>
</feature>
<dbReference type="OrthoDB" id="9810134at2"/>
<keyword evidence="2" id="KW-0813">Transport</keyword>
<evidence type="ECO:0000313" key="10">
    <source>
        <dbReference type="EMBL" id="OAP39931.1"/>
    </source>
</evidence>
<evidence type="ECO:0000256" key="1">
    <source>
        <dbReference type="ARBA" id="ARBA00004651"/>
    </source>
</evidence>
<gene>
    <name evidence="10" type="ORF">AU381_10330</name>
</gene>
<dbReference type="InterPro" id="IPR003439">
    <property type="entry name" value="ABC_transporter-like_ATP-bd"/>
</dbReference>
<evidence type="ECO:0000256" key="3">
    <source>
        <dbReference type="ARBA" id="ARBA00022692"/>
    </source>
</evidence>
<dbReference type="InterPro" id="IPR036640">
    <property type="entry name" value="ABC1_TM_sf"/>
</dbReference>
<comment type="caution">
    <text evidence="10">The sequence shown here is derived from an EMBL/GenBank/DDBJ whole genome shotgun (WGS) entry which is preliminary data.</text>
</comment>
<evidence type="ECO:0000256" key="2">
    <source>
        <dbReference type="ARBA" id="ARBA00022448"/>
    </source>
</evidence>
<feature type="domain" description="ABC transporter" evidence="8">
    <location>
        <begin position="385"/>
        <end position="604"/>
    </location>
</feature>
<keyword evidence="11" id="KW-1185">Reference proteome</keyword>
<dbReference type="AlphaFoldDB" id="A0A178XXI9"/>
<dbReference type="PANTHER" id="PTHR11384:SF59">
    <property type="entry name" value="LYSOSOMAL COBALAMIN TRANSPORTER ABCD4"/>
    <property type="match status" value="1"/>
</dbReference>
<dbReference type="GO" id="GO:0005886">
    <property type="term" value="C:plasma membrane"/>
    <property type="evidence" value="ECO:0007669"/>
    <property type="project" value="UniProtKB-SubCell"/>
</dbReference>
<dbReference type="InterPro" id="IPR050835">
    <property type="entry name" value="ABC_transporter_sub-D"/>
</dbReference>
<feature type="domain" description="ABC transmembrane type-1" evidence="9">
    <location>
        <begin position="48"/>
        <end position="347"/>
    </location>
</feature>
<comment type="subcellular location">
    <subcellularLocation>
        <location evidence="1">Cell membrane</location>
        <topology evidence="1">Multi-pass membrane protein</topology>
    </subcellularLocation>
</comment>
<keyword evidence="3 7" id="KW-0812">Transmembrane</keyword>
<reference evidence="10 11" key="1">
    <citation type="journal article" date="2016" name="Int. J. Syst. Evol. Microbiol.">
        <title>Ensifer glycinis sp. nov., an novel rhizobial species associated with Glycine spp.</title>
        <authorList>
            <person name="Yan H."/>
            <person name="Yan J."/>
            <person name="Sui X.H."/>
            <person name="Wang E.T."/>
            <person name="Chen W.X."/>
            <person name="Zhang X.X."/>
            <person name="Chen W.F."/>
        </authorList>
    </citation>
    <scope>NUCLEOTIDE SEQUENCE [LARGE SCALE GENOMIC DNA]</scope>
    <source>
        <strain evidence="10 11">CCBAU 23380</strain>
    </source>
</reference>
<feature type="transmembrane region" description="Helical" evidence="7">
    <location>
        <begin position="39"/>
        <end position="63"/>
    </location>
</feature>
<sequence length="606" mass="66940">MTKPTGKKTASRSPAAPPEGSSLWQQFDMMRRAFVASPVLKPILWLTAGSFTVIIATAIGQIILNRWYRPFFDAIERRDLNAFFYQLMVFLVIAGVLLVFNVAQQWLNQMVRLKLREGLTLDLIGEWMRPRRAFRLANAGAIGVNPDQRMQEDAGHLADLTTSLGFGLVQSSILLISFVGVLWSLSAGFAFQIGGSSLEIPGYMVWAAILYAGSASCLSWLVGRPMIHLNGERYAREADLRFSLMHANEHIDGISLAGGEAGERRRLELDLSSVLTAMRNIFRAEINLAWVQDGYGWVTVVAPILVAAPVYFAGNISFGGLMMAVGAFNQVHTSLKWFVANVSAITDWRATLLRVAAFRRALIMADTLHDKEKRIEFVENNRASLTFDNLEVVSPSGRTRLAEPHIEIGAGQRVIISGDPRAGKTLLFRALAGLWPWGGGRVGMPADDTVAFIPRAPYFPRGRLRDALAYPRATSFPDAEIVAALSKVGLEQLAESLDREARWERELSDDDQRLLAFARLLLQRPRWVIIDEALETMDSDALKRALSIFETDLMETAVVKIGPTPRNGALFSRVIHLVKDADAPPLKPVRLGGGIAEMEMAARSAS</sequence>
<dbReference type="InterPro" id="IPR011527">
    <property type="entry name" value="ABC1_TM_dom"/>
</dbReference>
<evidence type="ECO:0000256" key="5">
    <source>
        <dbReference type="ARBA" id="ARBA00023136"/>
    </source>
</evidence>
<dbReference type="PROSITE" id="PS50893">
    <property type="entry name" value="ABC_TRANSPORTER_2"/>
    <property type="match status" value="1"/>
</dbReference>
<dbReference type="Gene3D" id="1.20.1560.10">
    <property type="entry name" value="ABC transporter type 1, transmembrane domain"/>
    <property type="match status" value="1"/>
</dbReference>
<evidence type="ECO:0000256" key="4">
    <source>
        <dbReference type="ARBA" id="ARBA00022989"/>
    </source>
</evidence>
<feature type="transmembrane region" description="Helical" evidence="7">
    <location>
        <begin position="173"/>
        <end position="191"/>
    </location>
</feature>
<dbReference type="SUPFAM" id="SSF90123">
    <property type="entry name" value="ABC transporter transmembrane region"/>
    <property type="match status" value="1"/>
</dbReference>
<organism evidence="10 11">
    <name type="scientific">Sinorhizobium glycinis</name>
    <dbReference type="NCBI Taxonomy" id="1472378"/>
    <lineage>
        <taxon>Bacteria</taxon>
        <taxon>Pseudomonadati</taxon>
        <taxon>Pseudomonadota</taxon>
        <taxon>Alphaproteobacteria</taxon>
        <taxon>Hyphomicrobiales</taxon>
        <taxon>Rhizobiaceae</taxon>
        <taxon>Sinorhizobium/Ensifer group</taxon>
        <taxon>Sinorhizobium</taxon>
    </lineage>
</organism>
<dbReference type="Pfam" id="PF06472">
    <property type="entry name" value="ABC_membrane_2"/>
    <property type="match status" value="1"/>
</dbReference>
<dbReference type="GO" id="GO:0016887">
    <property type="term" value="F:ATP hydrolysis activity"/>
    <property type="evidence" value="ECO:0007669"/>
    <property type="project" value="InterPro"/>
</dbReference>
<dbReference type="InterPro" id="IPR027417">
    <property type="entry name" value="P-loop_NTPase"/>
</dbReference>
<evidence type="ECO:0000259" key="9">
    <source>
        <dbReference type="PROSITE" id="PS50929"/>
    </source>
</evidence>
<proteinExistence type="predicted"/>
<dbReference type="PANTHER" id="PTHR11384">
    <property type="entry name" value="ATP-BINDING CASSETTE, SUB-FAMILY D MEMBER"/>
    <property type="match status" value="1"/>
</dbReference>
<name>A0A178XXI9_9HYPH</name>
<dbReference type="SUPFAM" id="SSF52540">
    <property type="entry name" value="P-loop containing nucleoside triphosphate hydrolases"/>
    <property type="match status" value="1"/>
</dbReference>
<evidence type="ECO:0000256" key="6">
    <source>
        <dbReference type="SAM" id="MobiDB-lite"/>
    </source>
</evidence>
<dbReference type="GO" id="GO:0140359">
    <property type="term" value="F:ABC-type transporter activity"/>
    <property type="evidence" value="ECO:0007669"/>
    <property type="project" value="InterPro"/>
</dbReference>
<dbReference type="RefSeq" id="WP_064242068.1">
    <property type="nucleotide sequence ID" value="NZ_LPUX01000055.1"/>
</dbReference>
<dbReference type="GO" id="GO:0005524">
    <property type="term" value="F:ATP binding"/>
    <property type="evidence" value="ECO:0007669"/>
    <property type="project" value="InterPro"/>
</dbReference>
<feature type="compositionally biased region" description="Basic residues" evidence="6">
    <location>
        <begin position="1"/>
        <end position="10"/>
    </location>
</feature>
<keyword evidence="10" id="KW-0808">Transferase</keyword>
<dbReference type="STRING" id="1472378.AU381_10330"/>
<dbReference type="PROSITE" id="PS50929">
    <property type="entry name" value="ABC_TM1F"/>
    <property type="match status" value="1"/>
</dbReference>
<dbReference type="Gene3D" id="3.40.50.300">
    <property type="entry name" value="P-loop containing nucleotide triphosphate hydrolases"/>
    <property type="match status" value="1"/>
</dbReference>
<evidence type="ECO:0000259" key="8">
    <source>
        <dbReference type="PROSITE" id="PS50893"/>
    </source>
</evidence>
<evidence type="ECO:0000313" key="11">
    <source>
        <dbReference type="Proteomes" id="UP000094025"/>
    </source>
</evidence>
<keyword evidence="4 7" id="KW-1133">Transmembrane helix</keyword>
<accession>A0A178XXI9</accession>
<evidence type="ECO:0000256" key="7">
    <source>
        <dbReference type="SAM" id="Phobius"/>
    </source>
</evidence>
<keyword evidence="5 7" id="KW-0472">Membrane</keyword>
<dbReference type="Pfam" id="PF00005">
    <property type="entry name" value="ABC_tran"/>
    <property type="match status" value="1"/>
</dbReference>
<feature type="transmembrane region" description="Helical" evidence="7">
    <location>
        <begin position="203"/>
        <end position="223"/>
    </location>
</feature>
<dbReference type="EMBL" id="LPUX01000055">
    <property type="protein sequence ID" value="OAP39931.1"/>
    <property type="molecule type" value="Genomic_DNA"/>
</dbReference>
<feature type="transmembrane region" description="Helical" evidence="7">
    <location>
        <begin position="83"/>
        <end position="103"/>
    </location>
</feature>
<protein>
    <submittedName>
        <fullName evidence="10">Glycosyl transferase family 1</fullName>
    </submittedName>
</protein>
<dbReference type="Proteomes" id="UP000094025">
    <property type="component" value="Unassembled WGS sequence"/>
</dbReference>
<dbReference type="GO" id="GO:0016740">
    <property type="term" value="F:transferase activity"/>
    <property type="evidence" value="ECO:0007669"/>
    <property type="project" value="UniProtKB-KW"/>
</dbReference>